<organism evidence="2 3">
    <name type="scientific">Actinoplanes sandaracinus</name>
    <dbReference type="NCBI Taxonomy" id="3045177"/>
    <lineage>
        <taxon>Bacteria</taxon>
        <taxon>Bacillati</taxon>
        <taxon>Actinomycetota</taxon>
        <taxon>Actinomycetes</taxon>
        <taxon>Micromonosporales</taxon>
        <taxon>Micromonosporaceae</taxon>
        <taxon>Actinoplanes</taxon>
    </lineage>
</organism>
<evidence type="ECO:0008006" key="4">
    <source>
        <dbReference type="Google" id="ProtNLM"/>
    </source>
</evidence>
<evidence type="ECO:0000313" key="2">
    <source>
        <dbReference type="EMBL" id="MDI6097175.1"/>
    </source>
</evidence>
<comment type="caution">
    <text evidence="2">The sequence shown here is derived from an EMBL/GenBank/DDBJ whole genome shotgun (WGS) entry which is preliminary data.</text>
</comment>
<keyword evidence="3" id="KW-1185">Reference proteome</keyword>
<proteinExistence type="predicted"/>
<protein>
    <recommendedName>
        <fullName evidence="4">CYTH domain-containing protein</fullName>
    </recommendedName>
</protein>
<evidence type="ECO:0000256" key="1">
    <source>
        <dbReference type="SAM" id="MobiDB-lite"/>
    </source>
</evidence>
<dbReference type="EMBL" id="JASCTH010000001">
    <property type="protein sequence ID" value="MDI6097175.1"/>
    <property type="molecule type" value="Genomic_DNA"/>
</dbReference>
<gene>
    <name evidence="2" type="ORF">QLQ12_00945</name>
</gene>
<reference evidence="2 3" key="1">
    <citation type="submission" date="2023-05" db="EMBL/GenBank/DDBJ databases">
        <title>Actinoplanes sp. NEAU-A12 genome sequencing.</title>
        <authorList>
            <person name="Wang Z.-S."/>
        </authorList>
    </citation>
    <scope>NUCLEOTIDE SEQUENCE [LARGE SCALE GENOMIC DNA]</scope>
    <source>
        <strain evidence="2 3">NEAU-A12</strain>
    </source>
</reference>
<sequence>MNSHEPDFGERLRGMTVTGASPDGQIRATISGELSLQIRFQPRTYEWYDERGLARQLAGLGTSTWVAWERERREIYRLSQSLSRDEADQERRARGDSRHERYAEGLRALECRSVSPSEVVHIRTVGIIEWHVDIEAGTLRRLREQEFLGELRAAFAGLMRDRERELILLKAEHFDLGIPRSWVDRVR</sequence>
<feature type="compositionally biased region" description="Basic and acidic residues" evidence="1">
    <location>
        <begin position="1"/>
        <end position="13"/>
    </location>
</feature>
<evidence type="ECO:0000313" key="3">
    <source>
        <dbReference type="Proteomes" id="UP001241758"/>
    </source>
</evidence>
<dbReference type="Proteomes" id="UP001241758">
    <property type="component" value="Unassembled WGS sequence"/>
</dbReference>
<name>A0ABT6WBR0_9ACTN</name>
<dbReference type="RefSeq" id="WP_282756421.1">
    <property type="nucleotide sequence ID" value="NZ_JASCTH010000001.1"/>
</dbReference>
<feature type="region of interest" description="Disordered" evidence="1">
    <location>
        <begin position="1"/>
        <end position="24"/>
    </location>
</feature>
<accession>A0ABT6WBR0</accession>